<dbReference type="EMBL" id="JASCXX010000048">
    <property type="protein sequence ID" value="MDI6451712.1"/>
    <property type="molecule type" value="Genomic_DNA"/>
</dbReference>
<keyword evidence="1" id="KW-1133">Transmembrane helix</keyword>
<accession>A0AAW6U1G0</accession>
<gene>
    <name evidence="2" type="ORF">QJ522_21810</name>
</gene>
<dbReference type="Proteomes" id="UP001431776">
    <property type="component" value="Unassembled WGS sequence"/>
</dbReference>
<feature type="transmembrane region" description="Helical" evidence="1">
    <location>
        <begin position="127"/>
        <end position="146"/>
    </location>
</feature>
<name>A0AAW6U1G0_9BACT</name>
<feature type="transmembrane region" description="Helical" evidence="1">
    <location>
        <begin position="300"/>
        <end position="322"/>
    </location>
</feature>
<feature type="transmembrane region" description="Helical" evidence="1">
    <location>
        <begin position="152"/>
        <end position="169"/>
    </location>
</feature>
<keyword evidence="1" id="KW-0812">Transmembrane</keyword>
<keyword evidence="1" id="KW-0472">Membrane</keyword>
<feature type="transmembrane region" description="Helical" evidence="1">
    <location>
        <begin position="73"/>
        <end position="92"/>
    </location>
</feature>
<dbReference type="RefSeq" id="WP_349247119.1">
    <property type="nucleotide sequence ID" value="NZ_JASCXX010000048.1"/>
</dbReference>
<organism evidence="2 3">
    <name type="scientific">Anaerobaca lacustris</name>
    <dbReference type="NCBI Taxonomy" id="3044600"/>
    <lineage>
        <taxon>Bacteria</taxon>
        <taxon>Pseudomonadati</taxon>
        <taxon>Planctomycetota</taxon>
        <taxon>Phycisphaerae</taxon>
        <taxon>Sedimentisphaerales</taxon>
        <taxon>Anaerobacaceae</taxon>
        <taxon>Anaerobaca</taxon>
    </lineage>
</organism>
<comment type="caution">
    <text evidence="2">The sequence shown here is derived from an EMBL/GenBank/DDBJ whole genome shotgun (WGS) entry which is preliminary data.</text>
</comment>
<proteinExistence type="predicted"/>
<evidence type="ECO:0000313" key="2">
    <source>
        <dbReference type="EMBL" id="MDI6451712.1"/>
    </source>
</evidence>
<reference evidence="2" key="1">
    <citation type="submission" date="2023-05" db="EMBL/GenBank/DDBJ databases">
        <title>Anaerotaeda fermentans gen. nov., sp. nov., a novel anaerobic planctomycete of the new family within the order Sedimentisphaerales isolated from Taman Peninsula, Russia.</title>
        <authorList>
            <person name="Khomyakova M.A."/>
            <person name="Merkel A.Y."/>
            <person name="Slobodkin A.I."/>
        </authorList>
    </citation>
    <scope>NUCLEOTIDE SEQUENCE</scope>
    <source>
        <strain evidence="2">M17dextr</strain>
    </source>
</reference>
<dbReference type="AlphaFoldDB" id="A0AAW6U1G0"/>
<keyword evidence="3" id="KW-1185">Reference proteome</keyword>
<sequence>MDESGATGKGIIKFDGYDVFGYLIPGTVLTAGIYVHMQLSSEAPHTTIASALLSPVSANLGSIAYAIVMTTSLLFGLYIAGHLVALFGAAILDKLVVERTQGFPYEQLFDTLNATWVTKYEQGRRDIYKLVFSIMIAALLWMGHAGPTVPNISIPFITIVLVLLGKAKYNRSNDRRWRLTDADPPDWLLAVLRKLALPFDQGMYLFVGMFMRRKKFRRKAQEQFGKAFYSTFDLKPEDVATDTFWLCYAYLCEHHPSVSKLIQGWLRLYGFARNLSVAFLLLYVYGLVRHTSVTNPDFSYTAWYSITGVLCLLFGARFYYIYYNYYSKFTFRAFIVAAGHESESERLGSPQPPLKEAAGS</sequence>
<feature type="transmembrane region" description="Helical" evidence="1">
    <location>
        <begin position="19"/>
        <end position="36"/>
    </location>
</feature>
<evidence type="ECO:0000256" key="1">
    <source>
        <dbReference type="SAM" id="Phobius"/>
    </source>
</evidence>
<protein>
    <submittedName>
        <fullName evidence="2">Uncharacterized protein</fullName>
    </submittedName>
</protein>
<evidence type="ECO:0000313" key="3">
    <source>
        <dbReference type="Proteomes" id="UP001431776"/>
    </source>
</evidence>
<feature type="transmembrane region" description="Helical" evidence="1">
    <location>
        <begin position="268"/>
        <end position="288"/>
    </location>
</feature>